<dbReference type="RefSeq" id="WP_006824315.1">
    <property type="nucleotide sequence ID" value="NZ_AOIL01000009.1"/>
</dbReference>
<name>M0ADI6_9EURY</name>
<proteinExistence type="predicted"/>
<feature type="domain" description="DUF7311" evidence="1">
    <location>
        <begin position="1"/>
        <end position="151"/>
    </location>
</feature>
<keyword evidence="3" id="KW-1185">Reference proteome</keyword>
<organism evidence="2 3">
    <name type="scientific">Natrialba taiwanensis DSM 12281</name>
    <dbReference type="NCBI Taxonomy" id="1230458"/>
    <lineage>
        <taxon>Archaea</taxon>
        <taxon>Methanobacteriati</taxon>
        <taxon>Methanobacteriota</taxon>
        <taxon>Stenosarchaea group</taxon>
        <taxon>Halobacteria</taxon>
        <taxon>Halobacteriales</taxon>
        <taxon>Natrialbaceae</taxon>
        <taxon>Natrialba</taxon>
    </lineage>
</organism>
<dbReference type="Proteomes" id="UP000011648">
    <property type="component" value="Unassembled WGS sequence"/>
</dbReference>
<reference evidence="2 3" key="1">
    <citation type="journal article" date="2014" name="PLoS Genet.">
        <title>Phylogenetically driven sequencing of extremely halophilic archaea reveals strategies for static and dynamic osmo-response.</title>
        <authorList>
            <person name="Becker E.A."/>
            <person name="Seitzer P.M."/>
            <person name="Tritt A."/>
            <person name="Larsen D."/>
            <person name="Krusor M."/>
            <person name="Yao A.I."/>
            <person name="Wu D."/>
            <person name="Madern D."/>
            <person name="Eisen J.A."/>
            <person name="Darling A.E."/>
            <person name="Facciotti M.T."/>
        </authorList>
    </citation>
    <scope>NUCLEOTIDE SEQUENCE [LARGE SCALE GENOMIC DNA]</scope>
    <source>
        <strain evidence="2 3">DSM 12281</strain>
    </source>
</reference>
<protein>
    <recommendedName>
        <fullName evidence="1">DUF7311 domain-containing protein</fullName>
    </recommendedName>
</protein>
<dbReference type="STRING" id="1230458.C484_02050"/>
<gene>
    <name evidence="2" type="ORF">C484_02050</name>
</gene>
<dbReference type="InterPro" id="IPR055735">
    <property type="entry name" value="DUF7311"/>
</dbReference>
<comment type="caution">
    <text evidence="2">The sequence shown here is derived from an EMBL/GenBank/DDBJ whole genome shotgun (WGS) entry which is preliminary data.</text>
</comment>
<dbReference type="EMBL" id="AOIL01000009">
    <property type="protein sequence ID" value="ELY96456.1"/>
    <property type="molecule type" value="Genomic_DNA"/>
</dbReference>
<dbReference type="PATRIC" id="fig|1230458.4.peg.402"/>
<evidence type="ECO:0000259" key="1">
    <source>
        <dbReference type="Pfam" id="PF23993"/>
    </source>
</evidence>
<dbReference type="Pfam" id="PF23993">
    <property type="entry name" value="DUF7311"/>
    <property type="match status" value="1"/>
</dbReference>
<dbReference type="AlphaFoldDB" id="M0ADI6"/>
<sequence>MIRYVLAVLLAVSLLALGGLALAESSTAATEREVRTAMSDIEAAAIDLAANEEVSPAGHPDPQRVVEVSIPERSLLTTGVSHVEIEPVEEDVDASMARYVLDDGTTNQEVLDVRLVARNRTASRMTFDGAGTHRLRLRLVSDEQGDPLVVTERV</sequence>
<evidence type="ECO:0000313" key="3">
    <source>
        <dbReference type="Proteomes" id="UP000011648"/>
    </source>
</evidence>
<evidence type="ECO:0000313" key="2">
    <source>
        <dbReference type="EMBL" id="ELY96456.1"/>
    </source>
</evidence>
<dbReference type="OrthoDB" id="204975at2157"/>
<accession>M0ADI6</accession>